<dbReference type="PANTHER" id="PTHR12558:SF13">
    <property type="entry name" value="CELL DIVISION CYCLE PROTEIN 27 HOMOLOG"/>
    <property type="match status" value="1"/>
</dbReference>
<dbReference type="SUPFAM" id="SSF48452">
    <property type="entry name" value="TPR-like"/>
    <property type="match status" value="1"/>
</dbReference>
<dbReference type="Proteomes" id="UP000534294">
    <property type="component" value="Unassembled WGS sequence"/>
</dbReference>
<dbReference type="SMART" id="SM00028">
    <property type="entry name" value="TPR"/>
    <property type="match status" value="6"/>
</dbReference>
<organism evidence="2 3">
    <name type="scientific">Prosthecobacter dejongeii</name>
    <dbReference type="NCBI Taxonomy" id="48465"/>
    <lineage>
        <taxon>Bacteria</taxon>
        <taxon>Pseudomonadati</taxon>
        <taxon>Verrucomicrobiota</taxon>
        <taxon>Verrucomicrobiia</taxon>
        <taxon>Verrucomicrobiales</taxon>
        <taxon>Verrucomicrobiaceae</taxon>
        <taxon>Prosthecobacter</taxon>
    </lineage>
</organism>
<dbReference type="EMBL" id="JACHIF010000002">
    <property type="protein sequence ID" value="MBB5037180.1"/>
    <property type="molecule type" value="Genomic_DNA"/>
</dbReference>
<dbReference type="PANTHER" id="PTHR12558">
    <property type="entry name" value="CELL DIVISION CYCLE 16,23,27"/>
    <property type="match status" value="1"/>
</dbReference>
<dbReference type="RefSeq" id="WP_184206827.1">
    <property type="nucleotide sequence ID" value="NZ_JACHIF010000002.1"/>
</dbReference>
<evidence type="ECO:0000313" key="2">
    <source>
        <dbReference type="EMBL" id="MBB5037180.1"/>
    </source>
</evidence>
<dbReference type="Pfam" id="PF14559">
    <property type="entry name" value="TPR_19"/>
    <property type="match status" value="1"/>
</dbReference>
<dbReference type="Gene3D" id="1.25.40.10">
    <property type="entry name" value="Tetratricopeptide repeat domain"/>
    <property type="match status" value="2"/>
</dbReference>
<feature type="chain" id="PRO_5031334747" evidence="1">
    <location>
        <begin position="19"/>
        <end position="457"/>
    </location>
</feature>
<protein>
    <submittedName>
        <fullName evidence="2">Flp pilus assembly protein TadD</fullName>
    </submittedName>
</protein>
<gene>
    <name evidence="2" type="ORF">HNQ64_001422</name>
</gene>
<reference evidence="2 3" key="1">
    <citation type="submission" date="2020-08" db="EMBL/GenBank/DDBJ databases">
        <title>Genomic Encyclopedia of Type Strains, Phase IV (KMG-IV): sequencing the most valuable type-strain genomes for metagenomic binning, comparative biology and taxonomic classification.</title>
        <authorList>
            <person name="Goeker M."/>
        </authorList>
    </citation>
    <scope>NUCLEOTIDE SEQUENCE [LARGE SCALE GENOMIC DNA]</scope>
    <source>
        <strain evidence="2 3">DSM 12251</strain>
    </source>
</reference>
<comment type="caution">
    <text evidence="2">The sequence shown here is derived from an EMBL/GenBank/DDBJ whole genome shotgun (WGS) entry which is preliminary data.</text>
</comment>
<keyword evidence="1" id="KW-0732">Signal</keyword>
<dbReference type="Pfam" id="PF13432">
    <property type="entry name" value="TPR_16"/>
    <property type="match status" value="1"/>
</dbReference>
<sequence>MKCLLPGLLLLGFSQLHAASSHKAPYALQMWNDPAFARYFVGTYGNIPDVEPELKDADREILQQLLPLMAKPLDAIQFLSKVVGKDSNAIFDFQVASLYLDNGMNDPSEKWFLSALNKAPAFRRAWRGLGMAQVKASKWKEAVASLGKAIGLGIQDGPTYGLLAYSLLALERASSAESAYRQALMFEPDSLDWKMGLVRAQLKQLKAAEAAALCDEILRDHPDRIELLSLQAEAYIAMKENGKATENLEILVRGGQAKGDDIKRLGDIYLATHEPALALSAFSRWLERSDKKPAEDVPHIVMVAENLSSQNALPEASLLLAKAKASSDKQLPKEVEAKMLKVEARLQMSAGKGEAAAPILQRVVELNPMDGSALMLLGQHFADAKDGVKATAYYERATKIKETEPDALIRLAQMNIADGKLADALPMLKKSNDLKPRDGVQKLIQDLEKFLKKGPKT</sequence>
<feature type="signal peptide" evidence="1">
    <location>
        <begin position="1"/>
        <end position="18"/>
    </location>
</feature>
<evidence type="ECO:0000256" key="1">
    <source>
        <dbReference type="SAM" id="SignalP"/>
    </source>
</evidence>
<dbReference type="InterPro" id="IPR019734">
    <property type="entry name" value="TPR_rpt"/>
</dbReference>
<keyword evidence="3" id="KW-1185">Reference proteome</keyword>
<dbReference type="AlphaFoldDB" id="A0A7W7YJ36"/>
<proteinExistence type="predicted"/>
<name>A0A7W7YJ36_9BACT</name>
<accession>A0A7W7YJ36</accession>
<evidence type="ECO:0000313" key="3">
    <source>
        <dbReference type="Proteomes" id="UP000534294"/>
    </source>
</evidence>
<dbReference type="InterPro" id="IPR011990">
    <property type="entry name" value="TPR-like_helical_dom_sf"/>
</dbReference>